<accession>A0ABM8XFT5</accession>
<evidence type="ECO:0000313" key="1">
    <source>
        <dbReference type="EMBL" id="CAG9179002.1"/>
    </source>
</evidence>
<dbReference type="EMBL" id="CAJZAF010000023">
    <property type="protein sequence ID" value="CAG9179002.1"/>
    <property type="molecule type" value="Genomic_DNA"/>
</dbReference>
<evidence type="ECO:0008006" key="3">
    <source>
        <dbReference type="Google" id="ProtNLM"/>
    </source>
</evidence>
<dbReference type="SUPFAM" id="SSF56059">
    <property type="entry name" value="Glutathione synthetase ATP-binding domain-like"/>
    <property type="match status" value="1"/>
</dbReference>
<reference evidence="1 2" key="1">
    <citation type="submission" date="2021-08" db="EMBL/GenBank/DDBJ databases">
        <authorList>
            <person name="Peeters C."/>
        </authorList>
    </citation>
    <scope>NUCLEOTIDE SEQUENCE [LARGE SCALE GENOMIC DNA]</scope>
    <source>
        <strain evidence="1 2">LMG 23994</strain>
    </source>
</reference>
<dbReference type="Proteomes" id="UP000701702">
    <property type="component" value="Unassembled WGS sequence"/>
</dbReference>
<evidence type="ECO:0000313" key="2">
    <source>
        <dbReference type="Proteomes" id="UP000701702"/>
    </source>
</evidence>
<organism evidence="1 2">
    <name type="scientific">Cupriavidus pinatubonensis</name>
    <dbReference type="NCBI Taxonomy" id="248026"/>
    <lineage>
        <taxon>Bacteria</taxon>
        <taxon>Pseudomonadati</taxon>
        <taxon>Pseudomonadota</taxon>
        <taxon>Betaproteobacteria</taxon>
        <taxon>Burkholderiales</taxon>
        <taxon>Burkholderiaceae</taxon>
        <taxon>Cupriavidus</taxon>
    </lineage>
</organism>
<comment type="caution">
    <text evidence="1">The sequence shown here is derived from an EMBL/GenBank/DDBJ whole genome shotgun (WGS) entry which is preliminary data.</text>
</comment>
<proteinExistence type="predicted"/>
<dbReference type="Pfam" id="PF11379">
    <property type="entry name" value="DUF3182"/>
    <property type="match status" value="1"/>
</dbReference>
<sequence length="388" mass="40018">MPATNNKARQVMVYGCARYGQPDSHQAMTLEQIGRNVAKIAGYGFSGAYEHSATARTPAGGTAAPYLVPLDTVVGDVQAQALHLRSADDLFGGVVPFAFVATKVISHGLLAPDAAAPAGWNPDFAQRAGAAVLPGFTAFSLEDARSAGLRLMAGGVVRIKDPCGIGGLGQQAVDSEAALDAALAAMSATDIESHGLVLERDLDSPDTYSVGQILVAGLLASYCGTQDLTVNNTGEEVYGGSTLAVVRGGFDALLAQPFGPRALSAIRAAMAYHDAALACYPGMVLSRCNYDVAFGVPAGATGEGEARALTGVLEQSWRVGGATGAELAALRALKADPARERVVAATREVYGPDADLPAGAELYFQGEDRDVGVLTKYAYLESDNDGHP</sequence>
<name>A0ABM8XFT5_9BURK</name>
<gene>
    <name evidence="1" type="ORF">LMG23994_04060</name>
</gene>
<protein>
    <recommendedName>
        <fullName evidence="3">Biotin carboxylase</fullName>
    </recommendedName>
</protein>
<dbReference type="InterPro" id="IPR021519">
    <property type="entry name" value="DUF3182"/>
</dbReference>
<keyword evidence="2" id="KW-1185">Reference proteome</keyword>
<dbReference type="RefSeq" id="WP_224005013.1">
    <property type="nucleotide sequence ID" value="NZ_CAJZAF010000023.1"/>
</dbReference>